<dbReference type="InterPro" id="IPR006094">
    <property type="entry name" value="Oxid_FAD_bind_N"/>
</dbReference>
<dbReference type="PANTHER" id="PTHR42973">
    <property type="entry name" value="BINDING OXIDOREDUCTASE, PUTATIVE (AFU_ORTHOLOGUE AFUA_1G17690)-RELATED"/>
    <property type="match status" value="1"/>
</dbReference>
<comment type="cofactor">
    <cofactor evidence="1">
        <name>FAD</name>
        <dbReference type="ChEBI" id="CHEBI:57692"/>
    </cofactor>
</comment>
<evidence type="ECO:0000256" key="2">
    <source>
        <dbReference type="ARBA" id="ARBA00005466"/>
    </source>
</evidence>
<feature type="chain" id="PRO_5040119700" evidence="6">
    <location>
        <begin position="22"/>
        <end position="620"/>
    </location>
</feature>
<keyword evidence="9" id="KW-1185">Reference proteome</keyword>
<dbReference type="InterPro" id="IPR016166">
    <property type="entry name" value="FAD-bd_PCMH"/>
</dbReference>
<dbReference type="GO" id="GO:0071949">
    <property type="term" value="F:FAD binding"/>
    <property type="evidence" value="ECO:0007669"/>
    <property type="project" value="InterPro"/>
</dbReference>
<dbReference type="InterPro" id="IPR016169">
    <property type="entry name" value="FAD-bd_PCMH_sub2"/>
</dbReference>
<dbReference type="Gene3D" id="3.30.465.10">
    <property type="match status" value="1"/>
</dbReference>
<dbReference type="GO" id="GO:0016491">
    <property type="term" value="F:oxidoreductase activity"/>
    <property type="evidence" value="ECO:0007669"/>
    <property type="project" value="UniProtKB-KW"/>
</dbReference>
<feature type="non-terminal residue" evidence="8">
    <location>
        <position position="1"/>
    </location>
</feature>
<proteinExistence type="inferred from homology"/>
<gene>
    <name evidence="8" type="ORF">CPELLU_LOCUS14444</name>
</gene>
<keyword evidence="4" id="KW-0274">FAD</keyword>
<dbReference type="Pfam" id="PF01565">
    <property type="entry name" value="FAD_binding_4"/>
    <property type="match status" value="1"/>
</dbReference>
<feature type="domain" description="FAD-binding PCMH-type" evidence="7">
    <location>
        <begin position="36"/>
        <end position="208"/>
    </location>
</feature>
<dbReference type="EMBL" id="CAJVQA010017098">
    <property type="protein sequence ID" value="CAG8746899.1"/>
    <property type="molecule type" value="Genomic_DNA"/>
</dbReference>
<name>A0A9N9IRM3_9GLOM</name>
<dbReference type="Proteomes" id="UP000789759">
    <property type="component" value="Unassembled WGS sequence"/>
</dbReference>
<keyword evidence="3" id="KW-0285">Flavoprotein</keyword>
<feature type="signal peptide" evidence="6">
    <location>
        <begin position="1"/>
        <end position="21"/>
    </location>
</feature>
<dbReference type="PANTHER" id="PTHR42973:SF39">
    <property type="entry name" value="FAD-BINDING PCMH-TYPE DOMAIN-CONTAINING PROTEIN"/>
    <property type="match status" value="1"/>
</dbReference>
<dbReference type="SUPFAM" id="SSF56176">
    <property type="entry name" value="FAD-binding/transporter-associated domain-like"/>
    <property type="match status" value="1"/>
</dbReference>
<dbReference type="Pfam" id="PF08031">
    <property type="entry name" value="BBE"/>
    <property type="match status" value="1"/>
</dbReference>
<evidence type="ECO:0000256" key="1">
    <source>
        <dbReference type="ARBA" id="ARBA00001974"/>
    </source>
</evidence>
<evidence type="ECO:0000256" key="5">
    <source>
        <dbReference type="ARBA" id="ARBA00023002"/>
    </source>
</evidence>
<dbReference type="PROSITE" id="PS51387">
    <property type="entry name" value="FAD_PCMH"/>
    <property type="match status" value="1"/>
</dbReference>
<reference evidence="8" key="1">
    <citation type="submission" date="2021-06" db="EMBL/GenBank/DDBJ databases">
        <authorList>
            <person name="Kallberg Y."/>
            <person name="Tangrot J."/>
            <person name="Rosling A."/>
        </authorList>
    </citation>
    <scope>NUCLEOTIDE SEQUENCE</scope>
    <source>
        <strain evidence="8">FL966</strain>
    </source>
</reference>
<dbReference type="Gene3D" id="3.40.462.20">
    <property type="match status" value="1"/>
</dbReference>
<evidence type="ECO:0000259" key="7">
    <source>
        <dbReference type="PROSITE" id="PS51387"/>
    </source>
</evidence>
<dbReference type="InterPro" id="IPR012951">
    <property type="entry name" value="BBE"/>
</dbReference>
<sequence>MISYLYIFLLIITIYTSYTLAVIPDSKCPEEDALRKCLNQLAFVRPTDVLDVQKVIKCAAKLHFPIVARSGGHSYEGYGIGDKDCYLVVDLVTLNKTTIDITSQTAVIGTGNVLESLYYNVNQHIFAFPAGTCPYVGVGGLMLGGGMGYLNRKFGLSSDNILDAQIVLANGTIVHSARKHPELYWAIRGAGNAGYGIVTTLTLKIHPIQKIVTSMFLDYDFDQTPLLLSVMNKLGNNLHRNLTILFNIDSNSTHIHGIYLGSTSELQSHMQEFIKLSKPNNVTYSENDLYNSLTKGTEGSKIKDSYKVKSYFIDSKGLSDEGIKSLMSFIKNFECEIYSVMLLIGGGKVNEIKRKETAFVHRGFLYHMEVKVTAPTEMCLQKLDSFSQQFQRNYTHYESYQNLADRQLNNWQHRYFGENFKKLVTIKRKYDPHNLFHWNQMISLAEKWLHEYPIKPEIEYKNLTTGTYHYIILSEGHYPPSPILAKSQKKNNNCYRIPDKYKAKVSWGKKSKWREIICSIDYKNQDNDKEDNPTNKKPCFKIEFNNGLQVVESWKSATDAANIYSQIYNPKGTSILSGTIVFGLQLKCVEHNRDLYHQARVFKPIETYSNPTKRARLEQI</sequence>
<evidence type="ECO:0000313" key="9">
    <source>
        <dbReference type="Proteomes" id="UP000789759"/>
    </source>
</evidence>
<dbReference type="AlphaFoldDB" id="A0A9N9IRM3"/>
<evidence type="ECO:0000256" key="6">
    <source>
        <dbReference type="SAM" id="SignalP"/>
    </source>
</evidence>
<protein>
    <submittedName>
        <fullName evidence="8">2381_t:CDS:1</fullName>
    </submittedName>
</protein>
<dbReference type="InterPro" id="IPR050416">
    <property type="entry name" value="FAD-linked_Oxidoreductase"/>
</dbReference>
<keyword evidence="5" id="KW-0560">Oxidoreductase</keyword>
<organism evidence="8 9">
    <name type="scientific">Cetraspora pellucida</name>
    <dbReference type="NCBI Taxonomy" id="1433469"/>
    <lineage>
        <taxon>Eukaryota</taxon>
        <taxon>Fungi</taxon>
        <taxon>Fungi incertae sedis</taxon>
        <taxon>Mucoromycota</taxon>
        <taxon>Glomeromycotina</taxon>
        <taxon>Glomeromycetes</taxon>
        <taxon>Diversisporales</taxon>
        <taxon>Gigasporaceae</taxon>
        <taxon>Cetraspora</taxon>
    </lineage>
</organism>
<accession>A0A9N9IRM3</accession>
<comment type="caution">
    <text evidence="8">The sequence shown here is derived from an EMBL/GenBank/DDBJ whole genome shotgun (WGS) entry which is preliminary data.</text>
</comment>
<evidence type="ECO:0000256" key="4">
    <source>
        <dbReference type="ARBA" id="ARBA00022827"/>
    </source>
</evidence>
<comment type="similarity">
    <text evidence="2">Belongs to the oxygen-dependent FAD-linked oxidoreductase family.</text>
</comment>
<dbReference type="OrthoDB" id="9983560at2759"/>
<evidence type="ECO:0000256" key="3">
    <source>
        <dbReference type="ARBA" id="ARBA00022630"/>
    </source>
</evidence>
<keyword evidence="6" id="KW-0732">Signal</keyword>
<dbReference type="InterPro" id="IPR036318">
    <property type="entry name" value="FAD-bd_PCMH-like_sf"/>
</dbReference>
<evidence type="ECO:0000313" key="8">
    <source>
        <dbReference type="EMBL" id="CAG8746899.1"/>
    </source>
</evidence>